<evidence type="ECO:0000313" key="1">
    <source>
        <dbReference type="EMBL" id="GLC25534.1"/>
    </source>
</evidence>
<keyword evidence="2" id="KW-1185">Reference proteome</keyword>
<dbReference type="Proteomes" id="UP001161325">
    <property type="component" value="Unassembled WGS sequence"/>
</dbReference>
<dbReference type="EMBL" id="BRXS01000003">
    <property type="protein sequence ID" value="GLC25534.1"/>
    <property type="molecule type" value="Genomic_DNA"/>
</dbReference>
<evidence type="ECO:0000313" key="2">
    <source>
        <dbReference type="Proteomes" id="UP001161325"/>
    </source>
</evidence>
<dbReference type="AlphaFoldDB" id="A0AA37Q2S8"/>
<comment type="caution">
    <text evidence="1">The sequence shown here is derived from an EMBL/GenBank/DDBJ whole genome shotgun (WGS) entry which is preliminary data.</text>
</comment>
<protein>
    <submittedName>
        <fullName evidence="1">Uncharacterized protein</fullName>
    </submittedName>
</protein>
<gene>
    <name evidence="1" type="ORF">rosag_20470</name>
</gene>
<sequence length="74" mass="8120">MRVDLAAVDHVAAALGRAATDPRHRPADRQLFEQAHDVDQVLRAGGREWEAFTAAQLALRLREALKPQPPSRGA</sequence>
<name>A0AA37Q2S8_9BACT</name>
<organism evidence="1 2">
    <name type="scientific">Roseisolibacter agri</name>
    <dbReference type="NCBI Taxonomy" id="2014610"/>
    <lineage>
        <taxon>Bacteria</taxon>
        <taxon>Pseudomonadati</taxon>
        <taxon>Gemmatimonadota</taxon>
        <taxon>Gemmatimonadia</taxon>
        <taxon>Gemmatimonadales</taxon>
        <taxon>Gemmatimonadaceae</taxon>
        <taxon>Roseisolibacter</taxon>
    </lineage>
</organism>
<reference evidence="1" key="1">
    <citation type="submission" date="2022-08" db="EMBL/GenBank/DDBJ databases">
        <title>Draft genome sequencing of Roseisolibacter agri AW1220.</title>
        <authorList>
            <person name="Tobiishi Y."/>
            <person name="Tonouchi A."/>
        </authorList>
    </citation>
    <scope>NUCLEOTIDE SEQUENCE</scope>
    <source>
        <strain evidence="1">AW1220</strain>
    </source>
</reference>
<proteinExistence type="predicted"/>
<accession>A0AA37Q2S8</accession>